<dbReference type="SMART" id="SM00487">
    <property type="entry name" value="DEXDc"/>
    <property type="match status" value="1"/>
</dbReference>
<protein>
    <recommendedName>
        <fullName evidence="12">Replication restart protein PriA</fullName>
    </recommendedName>
    <alternativeName>
        <fullName evidence="12">ATP-dependent DNA helicase PriA</fullName>
        <ecNumber evidence="12">5.6.2.4</ecNumber>
    </alternativeName>
    <alternativeName>
        <fullName evidence="12">DNA 3'-5' helicase PriA</fullName>
    </alternativeName>
</protein>
<comment type="function">
    <text evidence="12">Initiates the restart of stalled replication forks, which reloads the replicative helicase on sites other than the origin of replication. Recognizes and binds to abandoned replication forks and remodels them to uncover a helicase loading site. Promotes assembly of the primosome at these replication forks.</text>
</comment>
<evidence type="ECO:0000256" key="12">
    <source>
        <dbReference type="HAMAP-Rule" id="MF_00983"/>
    </source>
</evidence>
<keyword evidence="1 12" id="KW-0639">Primosome</keyword>
<dbReference type="PROSITE" id="PS51192">
    <property type="entry name" value="HELICASE_ATP_BIND_1"/>
    <property type="match status" value="1"/>
</dbReference>
<comment type="catalytic activity">
    <reaction evidence="11 12">
        <text>ATP + H2O = ADP + phosphate + H(+)</text>
        <dbReference type="Rhea" id="RHEA:13065"/>
        <dbReference type="ChEBI" id="CHEBI:15377"/>
        <dbReference type="ChEBI" id="CHEBI:15378"/>
        <dbReference type="ChEBI" id="CHEBI:30616"/>
        <dbReference type="ChEBI" id="CHEBI:43474"/>
        <dbReference type="ChEBI" id="CHEBI:456216"/>
        <dbReference type="EC" id="5.6.2.4"/>
    </reaction>
</comment>
<feature type="binding site" evidence="12">
    <location>
        <position position="479"/>
    </location>
    <ligand>
        <name>Zn(2+)</name>
        <dbReference type="ChEBI" id="CHEBI:29105"/>
        <label>1</label>
    </ligand>
</feature>
<proteinExistence type="inferred from homology"/>
<dbReference type="RefSeq" id="WP_093308780.1">
    <property type="nucleotide sequence ID" value="NZ_FNYH01000003.1"/>
</dbReference>
<feature type="domain" description="Helicase C-terminal" evidence="14">
    <location>
        <begin position="450"/>
        <end position="639"/>
    </location>
</feature>
<dbReference type="Pfam" id="PF00271">
    <property type="entry name" value="Helicase_C"/>
    <property type="match status" value="1"/>
</dbReference>
<dbReference type="EMBL" id="FNYH01000003">
    <property type="protein sequence ID" value="SEI51474.1"/>
    <property type="molecule type" value="Genomic_DNA"/>
</dbReference>
<keyword evidence="16" id="KW-1185">Reference proteome</keyword>
<dbReference type="Gene3D" id="3.40.1440.60">
    <property type="entry name" value="PriA, 3(prime) DNA-binding domain"/>
    <property type="match status" value="1"/>
</dbReference>
<dbReference type="EC" id="5.6.2.4" evidence="12"/>
<keyword evidence="8 12" id="KW-0067">ATP-binding</keyword>
<evidence type="ECO:0000256" key="3">
    <source>
        <dbReference type="ARBA" id="ARBA00022723"/>
    </source>
</evidence>
<dbReference type="HAMAP" id="MF_00983">
    <property type="entry name" value="PriA"/>
    <property type="match status" value="1"/>
</dbReference>
<dbReference type="Pfam" id="PF18074">
    <property type="entry name" value="PriA_C"/>
    <property type="match status" value="1"/>
</dbReference>
<comment type="catalytic activity">
    <reaction evidence="12">
        <text>Couples ATP hydrolysis with the unwinding of duplex DNA by translocating in the 3'-5' direction.</text>
        <dbReference type="EC" id="5.6.2.4"/>
    </reaction>
</comment>
<dbReference type="Proteomes" id="UP000242999">
    <property type="component" value="Unassembled WGS sequence"/>
</dbReference>
<keyword evidence="7 12" id="KW-0862">Zinc</keyword>
<evidence type="ECO:0000256" key="9">
    <source>
        <dbReference type="ARBA" id="ARBA00023125"/>
    </source>
</evidence>
<dbReference type="NCBIfam" id="TIGR00595">
    <property type="entry name" value="priA"/>
    <property type="match status" value="1"/>
</dbReference>
<name>A0A1H6RE02_9GAMM</name>
<dbReference type="STRING" id="64971.SAMN05421831_103125"/>
<dbReference type="InterPro" id="IPR040498">
    <property type="entry name" value="PriA_CRR"/>
</dbReference>
<dbReference type="InterPro" id="IPR041236">
    <property type="entry name" value="PriA_C"/>
</dbReference>
<dbReference type="InterPro" id="IPR041222">
    <property type="entry name" value="PriA_3primeBD"/>
</dbReference>
<feature type="binding site" evidence="12">
    <location>
        <position position="451"/>
    </location>
    <ligand>
        <name>Zn(2+)</name>
        <dbReference type="ChEBI" id="CHEBI:29105"/>
        <label>2</label>
    </ligand>
</feature>
<evidence type="ECO:0000313" key="15">
    <source>
        <dbReference type="EMBL" id="SEI51474.1"/>
    </source>
</evidence>
<dbReference type="GO" id="GO:0003677">
    <property type="term" value="F:DNA binding"/>
    <property type="evidence" value="ECO:0007669"/>
    <property type="project" value="UniProtKB-UniRule"/>
</dbReference>
<comment type="similarity">
    <text evidence="12">Belongs to the helicase family. PriA subfamily.</text>
</comment>
<evidence type="ECO:0000259" key="14">
    <source>
        <dbReference type="PROSITE" id="PS51194"/>
    </source>
</evidence>
<feature type="binding site" evidence="12">
    <location>
        <position position="442"/>
    </location>
    <ligand>
        <name>Zn(2+)</name>
        <dbReference type="ChEBI" id="CHEBI:29105"/>
        <label>1</label>
    </ligand>
</feature>
<keyword evidence="6 12" id="KW-0347">Helicase</keyword>
<evidence type="ECO:0000256" key="5">
    <source>
        <dbReference type="ARBA" id="ARBA00022801"/>
    </source>
</evidence>
<dbReference type="InterPro" id="IPR042115">
    <property type="entry name" value="PriA_3primeBD_sf"/>
</dbReference>
<comment type="subunit">
    <text evidence="12">Component of the replication restart primosome.</text>
</comment>
<keyword evidence="3 12" id="KW-0479">Metal-binding</keyword>
<comment type="cofactor">
    <cofactor evidence="12">
        <name>Zn(2+)</name>
        <dbReference type="ChEBI" id="CHEBI:29105"/>
    </cofactor>
    <text evidence="12">Binds 2 zinc ions per subunit.</text>
</comment>
<dbReference type="GO" id="GO:0006310">
    <property type="term" value="P:DNA recombination"/>
    <property type="evidence" value="ECO:0007669"/>
    <property type="project" value="InterPro"/>
</dbReference>
<evidence type="ECO:0000256" key="7">
    <source>
        <dbReference type="ARBA" id="ARBA00022833"/>
    </source>
</evidence>
<dbReference type="FunFam" id="3.40.50.300:FF:000489">
    <property type="entry name" value="Primosome assembly protein PriA"/>
    <property type="match status" value="1"/>
</dbReference>
<dbReference type="SUPFAM" id="SSF52540">
    <property type="entry name" value="P-loop containing nucleoside triphosphate hydrolases"/>
    <property type="match status" value="1"/>
</dbReference>
<dbReference type="PANTHER" id="PTHR30580:SF0">
    <property type="entry name" value="PRIMOSOMAL PROTEIN N"/>
    <property type="match status" value="1"/>
</dbReference>
<evidence type="ECO:0000256" key="8">
    <source>
        <dbReference type="ARBA" id="ARBA00022840"/>
    </source>
</evidence>
<dbReference type="FunFam" id="3.40.1440.60:FF:000001">
    <property type="entry name" value="Primosomal protein N"/>
    <property type="match status" value="1"/>
</dbReference>
<evidence type="ECO:0000256" key="2">
    <source>
        <dbReference type="ARBA" id="ARBA00022705"/>
    </source>
</evidence>
<keyword evidence="4 12" id="KW-0547">Nucleotide-binding</keyword>
<dbReference type="NCBIfam" id="NF004067">
    <property type="entry name" value="PRK05580.1-4"/>
    <property type="match status" value="1"/>
</dbReference>
<dbReference type="GO" id="GO:0016887">
    <property type="term" value="F:ATP hydrolysis activity"/>
    <property type="evidence" value="ECO:0007669"/>
    <property type="project" value="RHEA"/>
</dbReference>
<feature type="binding site" evidence="12">
    <location>
        <position position="448"/>
    </location>
    <ligand>
        <name>Zn(2+)</name>
        <dbReference type="ChEBI" id="CHEBI:29105"/>
        <label>2</label>
    </ligand>
</feature>
<keyword evidence="2 12" id="KW-0235">DNA replication</keyword>
<dbReference type="GO" id="GO:0006302">
    <property type="term" value="P:double-strand break repair"/>
    <property type="evidence" value="ECO:0007669"/>
    <property type="project" value="InterPro"/>
</dbReference>
<dbReference type="GO" id="GO:1990077">
    <property type="term" value="C:primosome complex"/>
    <property type="evidence" value="ECO:0007669"/>
    <property type="project" value="UniProtKB-UniRule"/>
</dbReference>
<gene>
    <name evidence="12" type="primary">priA</name>
    <name evidence="15" type="ORF">SAMN05421831_103125</name>
</gene>
<feature type="binding site" evidence="12">
    <location>
        <position position="469"/>
    </location>
    <ligand>
        <name>Zn(2+)</name>
        <dbReference type="ChEBI" id="CHEBI:29105"/>
        <label>2</label>
    </ligand>
</feature>
<dbReference type="InterPro" id="IPR011545">
    <property type="entry name" value="DEAD/DEAH_box_helicase_dom"/>
</dbReference>
<keyword evidence="10 12" id="KW-0413">Isomerase</keyword>
<evidence type="ECO:0000256" key="6">
    <source>
        <dbReference type="ARBA" id="ARBA00022806"/>
    </source>
</evidence>
<dbReference type="GO" id="GO:0008270">
    <property type="term" value="F:zinc ion binding"/>
    <property type="evidence" value="ECO:0007669"/>
    <property type="project" value="UniProtKB-UniRule"/>
</dbReference>
<dbReference type="AlphaFoldDB" id="A0A1H6RE02"/>
<feature type="binding site" evidence="12">
    <location>
        <position position="439"/>
    </location>
    <ligand>
        <name>Zn(2+)</name>
        <dbReference type="ChEBI" id="CHEBI:29105"/>
        <label>1</label>
    </ligand>
</feature>
<evidence type="ECO:0000313" key="16">
    <source>
        <dbReference type="Proteomes" id="UP000242999"/>
    </source>
</evidence>
<evidence type="ECO:0000259" key="13">
    <source>
        <dbReference type="PROSITE" id="PS51192"/>
    </source>
</evidence>
<accession>A0A1H6RE02</accession>
<dbReference type="GO" id="GO:0006270">
    <property type="term" value="P:DNA replication initiation"/>
    <property type="evidence" value="ECO:0007669"/>
    <property type="project" value="TreeGrafter"/>
</dbReference>
<dbReference type="CDD" id="cd17929">
    <property type="entry name" value="DEXHc_priA"/>
    <property type="match status" value="1"/>
</dbReference>
<reference evidence="16" key="1">
    <citation type="submission" date="2016-10" db="EMBL/GenBank/DDBJ databases">
        <authorList>
            <person name="Varghese N."/>
            <person name="Submissions S."/>
        </authorList>
    </citation>
    <scope>NUCLEOTIDE SEQUENCE [LARGE SCALE GENOMIC DNA]</scope>
    <source>
        <strain evidence="16">DSM 7165</strain>
    </source>
</reference>
<feature type="domain" description="Helicase ATP-binding" evidence="13">
    <location>
        <begin position="212"/>
        <end position="378"/>
    </location>
</feature>
<dbReference type="OrthoDB" id="9759544at2"/>
<dbReference type="InterPro" id="IPR001650">
    <property type="entry name" value="Helicase_C-like"/>
</dbReference>
<dbReference type="GO" id="GO:0043138">
    <property type="term" value="F:3'-5' DNA helicase activity"/>
    <property type="evidence" value="ECO:0007669"/>
    <property type="project" value="UniProtKB-EC"/>
</dbReference>
<dbReference type="InterPro" id="IPR005259">
    <property type="entry name" value="PriA"/>
</dbReference>
<dbReference type="PANTHER" id="PTHR30580">
    <property type="entry name" value="PRIMOSOMAL PROTEIN N"/>
    <property type="match status" value="1"/>
</dbReference>
<keyword evidence="5 12" id="KW-0378">Hydrolase</keyword>
<dbReference type="PROSITE" id="PS51194">
    <property type="entry name" value="HELICASE_CTER"/>
    <property type="match status" value="1"/>
</dbReference>
<evidence type="ECO:0000256" key="4">
    <source>
        <dbReference type="ARBA" id="ARBA00022741"/>
    </source>
</evidence>
<dbReference type="Pfam" id="PF18319">
    <property type="entry name" value="Zn_ribbon_PriA"/>
    <property type="match status" value="1"/>
</dbReference>
<evidence type="ECO:0000256" key="1">
    <source>
        <dbReference type="ARBA" id="ARBA00022515"/>
    </source>
</evidence>
<dbReference type="Pfam" id="PF17764">
    <property type="entry name" value="PriA_3primeBD"/>
    <property type="match status" value="1"/>
</dbReference>
<evidence type="ECO:0000256" key="11">
    <source>
        <dbReference type="ARBA" id="ARBA00048988"/>
    </source>
</evidence>
<feature type="binding site" evidence="12">
    <location>
        <position position="482"/>
    </location>
    <ligand>
        <name>Zn(2+)</name>
        <dbReference type="ChEBI" id="CHEBI:29105"/>
        <label>1</label>
    </ligand>
</feature>
<dbReference type="Pfam" id="PF00270">
    <property type="entry name" value="DEAD"/>
    <property type="match status" value="1"/>
</dbReference>
<dbReference type="GO" id="GO:0005524">
    <property type="term" value="F:ATP binding"/>
    <property type="evidence" value="ECO:0007669"/>
    <property type="project" value="UniProtKB-UniRule"/>
</dbReference>
<feature type="binding site" evidence="12">
    <location>
        <position position="466"/>
    </location>
    <ligand>
        <name>Zn(2+)</name>
        <dbReference type="ChEBI" id="CHEBI:29105"/>
        <label>2</label>
    </ligand>
</feature>
<organism evidence="15 16">
    <name type="scientific">Allopseudospirillum japonicum</name>
    <dbReference type="NCBI Taxonomy" id="64971"/>
    <lineage>
        <taxon>Bacteria</taxon>
        <taxon>Pseudomonadati</taxon>
        <taxon>Pseudomonadota</taxon>
        <taxon>Gammaproteobacteria</taxon>
        <taxon>Oceanospirillales</taxon>
        <taxon>Oceanospirillaceae</taxon>
        <taxon>Allopseudospirillum</taxon>
    </lineage>
</organism>
<keyword evidence="9 12" id="KW-0238">DNA-binding</keyword>
<sequence length="749" mass="84550">MPLILEVALPVPLDAIFDYLPHPHTAHFRQALGCRVQVSFGQRKLIGVIVGHKQASDISPAKIKPIEHLLDLDPILDPGWLAKIRWCARYYHHPLGDTLFSCLPTLLKKGEPADALQDQIWFTTYLGQQIEAMPKTPAQWRLLQMLRQHPHGLEVSAISAQGFQSTQLHKLRDKGLIDYRQEPKLTAQVSGPLLAEAELVLTPEQTSAVQHIQQAQGFHVFLLEGVTGSGKTEVYLQALRPVLARGQQVLVLVPEISLTPQTLHRFRRRFACSLVALHSGLSERERLEAWLAAKRGAAAIVIGTRSAVFTPFANLGMVIIDEEQDASFKQMEGLRYHARDLALKYAQEAQVPVILGSATPSLESLRHALAQHYQHLQLTQRPQTNKPTPPPLQLLDIRSLKLQEGFSLPLLKRLDTHLQAGNQVLIFINRRGFAPALTCYTCGWLAECPQCDARMTWHKEPPRLHCHHCDTQQAVMLTCPHCQSEDLHPLGWGTQRSEAFLQQRYPEIPLVRLDRDAVSTHKRLQTSLQQIQQMQAGILLGTQMLAKGHHFPRVTLVAVLDADTGLYSSDFRALEHSGQLLTQVAGRAGRAHQAGEVILQTRHPDDTNLLELCQHGYSYFARRLLEEREQLSLPPYEYLAILHASGKTREQVHQVLTEMAAHLHPYIQATRGVEEADSLIQAQGLNAIGPFPAPMERRKNRYHMQFWLQAAQRAPLHETIAASLRYLRQHKQARTIRYAWDIDPWDTLG</sequence>
<dbReference type="Gene3D" id="3.40.50.300">
    <property type="entry name" value="P-loop containing nucleotide triphosphate hydrolases"/>
    <property type="match status" value="2"/>
</dbReference>
<dbReference type="GO" id="GO:0006269">
    <property type="term" value="P:DNA replication, synthesis of primer"/>
    <property type="evidence" value="ECO:0007669"/>
    <property type="project" value="UniProtKB-KW"/>
</dbReference>
<dbReference type="InterPro" id="IPR027417">
    <property type="entry name" value="P-loop_NTPase"/>
</dbReference>
<evidence type="ECO:0000256" key="10">
    <source>
        <dbReference type="ARBA" id="ARBA00023235"/>
    </source>
</evidence>
<dbReference type="InterPro" id="IPR014001">
    <property type="entry name" value="Helicase_ATP-bd"/>
</dbReference>